<dbReference type="EMBL" id="UINC01040634">
    <property type="protein sequence ID" value="SVB40777.1"/>
    <property type="molecule type" value="Genomic_DNA"/>
</dbReference>
<reference evidence="1" key="1">
    <citation type="submission" date="2018-05" db="EMBL/GenBank/DDBJ databases">
        <authorList>
            <person name="Lanie J.A."/>
            <person name="Ng W.-L."/>
            <person name="Kazmierczak K.M."/>
            <person name="Andrzejewski T.M."/>
            <person name="Davidsen T.M."/>
            <person name="Wayne K.J."/>
            <person name="Tettelin H."/>
            <person name="Glass J.I."/>
            <person name="Rusch D."/>
            <person name="Podicherti R."/>
            <person name="Tsui H.-C.T."/>
            <person name="Winkler M.E."/>
        </authorList>
    </citation>
    <scope>NUCLEOTIDE SEQUENCE</scope>
</reference>
<evidence type="ECO:0000313" key="1">
    <source>
        <dbReference type="EMBL" id="SVB40777.1"/>
    </source>
</evidence>
<proteinExistence type="predicted"/>
<accession>A0A382DT74</accession>
<protein>
    <submittedName>
        <fullName evidence="1">Uncharacterized protein</fullName>
    </submittedName>
</protein>
<organism evidence="1">
    <name type="scientific">marine metagenome</name>
    <dbReference type="NCBI Taxonomy" id="408172"/>
    <lineage>
        <taxon>unclassified sequences</taxon>
        <taxon>metagenomes</taxon>
        <taxon>ecological metagenomes</taxon>
    </lineage>
</organism>
<sequence>MPCAVFGAGLPRRDTRDIEDLLAFVRAQVLPSERAAGVLRDVQQFEDPPAIER</sequence>
<gene>
    <name evidence="1" type="ORF">METZ01_LOCUS193631</name>
</gene>
<name>A0A382DT74_9ZZZZ</name>
<feature type="non-terminal residue" evidence="1">
    <location>
        <position position="53"/>
    </location>
</feature>
<dbReference type="AlphaFoldDB" id="A0A382DT74"/>